<feature type="chain" id="PRO_5041459881" evidence="1">
    <location>
        <begin position="21"/>
        <end position="206"/>
    </location>
</feature>
<proteinExistence type="predicted"/>
<keyword evidence="3" id="KW-1185">Reference proteome</keyword>
<feature type="signal peptide" evidence="1">
    <location>
        <begin position="1"/>
        <end position="20"/>
    </location>
</feature>
<evidence type="ECO:0000256" key="1">
    <source>
        <dbReference type="SAM" id="SignalP"/>
    </source>
</evidence>
<accession>A0AA39IFJ7</accession>
<dbReference type="Proteomes" id="UP001175271">
    <property type="component" value="Unassembled WGS sequence"/>
</dbReference>
<keyword evidence="1" id="KW-0732">Signal</keyword>
<reference evidence="2" key="1">
    <citation type="submission" date="2023-06" db="EMBL/GenBank/DDBJ databases">
        <title>Genomic analysis of the entomopathogenic nematode Steinernema hermaphroditum.</title>
        <authorList>
            <person name="Schwarz E.M."/>
            <person name="Heppert J.K."/>
            <person name="Baniya A."/>
            <person name="Schwartz H.T."/>
            <person name="Tan C.-H."/>
            <person name="Antoshechkin I."/>
            <person name="Sternberg P.W."/>
            <person name="Goodrich-Blair H."/>
            <person name="Dillman A.R."/>
        </authorList>
    </citation>
    <scope>NUCLEOTIDE SEQUENCE</scope>
    <source>
        <strain evidence="2">PS9179</strain>
        <tissue evidence="2">Whole animal</tissue>
    </source>
</reference>
<organism evidence="2 3">
    <name type="scientific">Steinernema hermaphroditum</name>
    <dbReference type="NCBI Taxonomy" id="289476"/>
    <lineage>
        <taxon>Eukaryota</taxon>
        <taxon>Metazoa</taxon>
        <taxon>Ecdysozoa</taxon>
        <taxon>Nematoda</taxon>
        <taxon>Chromadorea</taxon>
        <taxon>Rhabditida</taxon>
        <taxon>Tylenchina</taxon>
        <taxon>Panagrolaimomorpha</taxon>
        <taxon>Strongyloidoidea</taxon>
        <taxon>Steinernematidae</taxon>
        <taxon>Steinernema</taxon>
    </lineage>
</organism>
<sequence length="206" mass="23206">MRSVLCFVLLLLGCTHAAESEDDLEAQVKKLVDSNVHSIVNPHEAVVTLRDLLRNSTSDSDFCVLIYKTDPNLLIFGKAVQLKDENRTFVVMPLRMHSEEDNTFKESPQIGHFLDDIKKPFHECVKSAEEVQKAIEETLKKTAEEFHFASYFQTLCTGCDQHPFAAMAPVDNPMDSFLALSSTSNSTLCSKPKEEKVFEVFTFIAL</sequence>
<gene>
    <name evidence="2" type="ORF">QR680_007758</name>
</gene>
<comment type="caution">
    <text evidence="2">The sequence shown here is derived from an EMBL/GenBank/DDBJ whole genome shotgun (WGS) entry which is preliminary data.</text>
</comment>
<evidence type="ECO:0000313" key="2">
    <source>
        <dbReference type="EMBL" id="KAK0422745.1"/>
    </source>
</evidence>
<evidence type="ECO:0000313" key="3">
    <source>
        <dbReference type="Proteomes" id="UP001175271"/>
    </source>
</evidence>
<protein>
    <submittedName>
        <fullName evidence="2">Uncharacterized protein</fullName>
    </submittedName>
</protein>
<name>A0AA39IFJ7_9BILA</name>
<dbReference type="AlphaFoldDB" id="A0AA39IFJ7"/>
<dbReference type="EMBL" id="JAUCMV010000001">
    <property type="protein sequence ID" value="KAK0422745.1"/>
    <property type="molecule type" value="Genomic_DNA"/>
</dbReference>